<dbReference type="Gene3D" id="2.60.40.1120">
    <property type="entry name" value="Carboxypeptidase-like, regulatory domain"/>
    <property type="match status" value="1"/>
</dbReference>
<evidence type="ECO:0000313" key="3">
    <source>
        <dbReference type="Proteomes" id="UP000176609"/>
    </source>
</evidence>
<keyword evidence="1" id="KW-1133">Transmembrane helix</keyword>
<keyword evidence="1" id="KW-0472">Membrane</keyword>
<sequence>MKEFLSRLSNRRNSKIRIFIATLLVYIFFYFFLFKSSSYAADHTPQLWEIRSIDTMKFSRDLAREKANDKSFDQEIEDEVGKIKELGANYIAISTPYDDEFYPYLKRWVEFSRKSGLSIWFRGNWSGWEGWFNYPKTLARIEHIQKTRNFILQHPELFVDGDSFTACPECEYGGPGNPMDTHDYEGFRKFMIDEYREMNQAFIAIGKKVRVNWLSLNPDVAKSILDEGTVKTLDNLITLDYYVKEVTQLEKGLDNIKNKFSEARFLIGEFGAPIPDINGAMTDTEQAQFIRNILNYLGSRKDVIGINYWVLKGGSTSLINPDGSSRTAVEVIKNYYMPGIVKGTVINTINEQLKGIAVKTKDGLSTVTDDQGKYNLAVPAGPLELTIEADRYKSAKRDIKVSRGSENVLDIVLDPQNMSLWYRIRSAFQNPRNLYHR</sequence>
<protein>
    <recommendedName>
        <fullName evidence="4">Carboxypeptidase regulatory-like domain-containing protein</fullName>
    </recommendedName>
</protein>
<reference evidence="2 3" key="1">
    <citation type="journal article" date="2016" name="Nat. Commun.">
        <title>Thousands of microbial genomes shed light on interconnected biogeochemical processes in an aquifer system.</title>
        <authorList>
            <person name="Anantharaman K."/>
            <person name="Brown C.T."/>
            <person name="Hug L.A."/>
            <person name="Sharon I."/>
            <person name="Castelle C.J."/>
            <person name="Probst A.J."/>
            <person name="Thomas B.C."/>
            <person name="Singh A."/>
            <person name="Wilkins M.J."/>
            <person name="Karaoz U."/>
            <person name="Brodie E.L."/>
            <person name="Williams K.H."/>
            <person name="Hubbard S.S."/>
            <person name="Banfield J.F."/>
        </authorList>
    </citation>
    <scope>NUCLEOTIDE SEQUENCE [LARGE SCALE GENOMIC DNA]</scope>
</reference>
<feature type="transmembrane region" description="Helical" evidence="1">
    <location>
        <begin position="16"/>
        <end position="34"/>
    </location>
</feature>
<gene>
    <name evidence="2" type="ORF">A2960_01710</name>
</gene>
<keyword evidence="1" id="KW-0812">Transmembrane</keyword>
<dbReference type="Proteomes" id="UP000176609">
    <property type="component" value="Unassembled WGS sequence"/>
</dbReference>
<evidence type="ECO:0008006" key="4">
    <source>
        <dbReference type="Google" id="ProtNLM"/>
    </source>
</evidence>
<proteinExistence type="predicted"/>
<organism evidence="2 3">
    <name type="scientific">Candidatus Gottesmanbacteria bacterium RIFCSPLOWO2_01_FULL_39_12b</name>
    <dbReference type="NCBI Taxonomy" id="1798388"/>
    <lineage>
        <taxon>Bacteria</taxon>
        <taxon>Candidatus Gottesmaniibacteriota</taxon>
    </lineage>
</organism>
<comment type="caution">
    <text evidence="2">The sequence shown here is derived from an EMBL/GenBank/DDBJ whole genome shotgun (WGS) entry which is preliminary data.</text>
</comment>
<dbReference type="EMBL" id="MFJR01000007">
    <property type="protein sequence ID" value="OGG26859.1"/>
    <property type="molecule type" value="Genomic_DNA"/>
</dbReference>
<name>A0A1F6AQ89_9BACT</name>
<dbReference type="AlphaFoldDB" id="A0A1F6AQ89"/>
<dbReference type="InterPro" id="IPR008969">
    <property type="entry name" value="CarboxyPept-like_regulatory"/>
</dbReference>
<dbReference type="SUPFAM" id="SSF51445">
    <property type="entry name" value="(Trans)glycosidases"/>
    <property type="match status" value="1"/>
</dbReference>
<dbReference type="InterPro" id="IPR017853">
    <property type="entry name" value="GH"/>
</dbReference>
<evidence type="ECO:0000313" key="2">
    <source>
        <dbReference type="EMBL" id="OGG26859.1"/>
    </source>
</evidence>
<dbReference type="Pfam" id="PF13620">
    <property type="entry name" value="CarboxypepD_reg"/>
    <property type="match status" value="1"/>
</dbReference>
<dbReference type="Gene3D" id="3.20.20.80">
    <property type="entry name" value="Glycosidases"/>
    <property type="match status" value="1"/>
</dbReference>
<dbReference type="SUPFAM" id="SSF49464">
    <property type="entry name" value="Carboxypeptidase regulatory domain-like"/>
    <property type="match status" value="1"/>
</dbReference>
<accession>A0A1F6AQ89</accession>
<evidence type="ECO:0000256" key="1">
    <source>
        <dbReference type="SAM" id="Phobius"/>
    </source>
</evidence>